<feature type="chain" id="PRO_5046631217" evidence="2">
    <location>
        <begin position="41"/>
        <end position="950"/>
    </location>
</feature>
<dbReference type="SUPFAM" id="SSF55486">
    <property type="entry name" value="Metalloproteases ('zincins'), catalytic domain"/>
    <property type="match status" value="1"/>
</dbReference>
<dbReference type="PANTHER" id="PTHR38478">
    <property type="entry name" value="PEPTIDASE M1A AND M12B"/>
    <property type="match status" value="1"/>
</dbReference>
<sequence length="950" mass="102738">MLPVFADPNLRHRAGIVFSSTSLLLSLVACSTPPAATAPAAGPAPAASPAAAAAPAEAASASGASIPGAPVAAPSAPKPGAASPSPASAAGSQPAFAAVIKDAKRSDGLLPVWQKDEKVWFELKPDDFNKPLFLSPKLSNGIGEQAIFGGSMLGLQYGGRPQIVEFRRVHNQVMLVARNERYIAPAGSPEARSVAHAFSDSLLGSVPVASQAHPDSKAILIEANPIFVADLMGLGIQLQRTYRQNYGFDGRNSAFSQVRTDADAVTLDVNLHFSTASLASPVPGAPSTAPVPILPNTLPDPRSMFLGLHYSLAALPAQPMAPRKADPRVGYFNTTVLDFGNDTVRTPNRHYVRRWRLEKKDPTVELSEPVKPITYWIDRDVPERYRDAITRGVLAWNAAFERIGFKNAIVVQQQPEDAAFDTLDLRYASIRWMTNADPAFGAIGPSHVDPRTGEILDADIGIESLSSRNRRTERSQVLAGRPLADASELLQADGGERLAALLQHGEDALHCQHGAMAAEQLNYALDVLSARGDIDPASPEAEAFVQAYLFDVTMHEVGHTLGLRHNFRSSRIYSDRQLSDPDFTRTHSLAGSVMEYAPVNLGRPGEPVPAPFQTTLGPYDYWAIEYAYKPFPAEMPAAEQEAELQRIAARSPEPLLAYGTDEDNLLGYDPETLVFDLGDDPLVFAKKRIAIARDLFERQERRILKPTEDYTVLRRALGYALRDATRAAGVLARQIGGLRTLRDFPGSGRDPLQPVPAAVQRDALDTLAKTFLSAEGFRVSPSLARKLAPDYLERFGGVDPVPTDFSPGAALLDLQRALLNQLMSEGLAARLLDAQAKADSPKEAFSVGELYRRVTGEIWSDLARPGDIPVARRELQREHLSRLANLLLRPSSTSRADARGLLRQDARALLERITAASRRADLSVEARGHLADSADTLRAALNATVQRAGV</sequence>
<name>A0ABU9BN26_9BURK</name>
<dbReference type="InterPro" id="IPR032534">
    <property type="entry name" value="EcxA_zinc-bd"/>
</dbReference>
<gene>
    <name evidence="5" type="ORF">AACH06_10140</name>
</gene>
<dbReference type="GO" id="GO:0008237">
    <property type="term" value="F:metallopeptidase activity"/>
    <property type="evidence" value="ECO:0007669"/>
    <property type="project" value="UniProtKB-KW"/>
</dbReference>
<keyword evidence="5" id="KW-0482">Metalloprotease</keyword>
<dbReference type="Pfam" id="PF16313">
    <property type="entry name" value="DUF4953"/>
    <property type="match status" value="1"/>
</dbReference>
<protein>
    <submittedName>
        <fullName evidence="5">Zinc-dependent metalloprotease</fullName>
    </submittedName>
</protein>
<feature type="signal peptide" evidence="2">
    <location>
        <begin position="1"/>
        <end position="40"/>
    </location>
</feature>
<evidence type="ECO:0000313" key="5">
    <source>
        <dbReference type="EMBL" id="MEK8031174.1"/>
    </source>
</evidence>
<dbReference type="EMBL" id="JBBUTG010000005">
    <property type="protein sequence ID" value="MEK8031174.1"/>
    <property type="molecule type" value="Genomic_DNA"/>
</dbReference>
<dbReference type="PANTHER" id="PTHR38478:SF1">
    <property type="entry name" value="ZINC DEPENDENT METALLOPROTEASE DOMAIN LIPOPROTEIN"/>
    <property type="match status" value="1"/>
</dbReference>
<keyword evidence="5" id="KW-0378">Hydrolase</keyword>
<organism evidence="5 6">
    <name type="scientific">Ideonella lacteola</name>
    <dbReference type="NCBI Taxonomy" id="2984193"/>
    <lineage>
        <taxon>Bacteria</taxon>
        <taxon>Pseudomonadati</taxon>
        <taxon>Pseudomonadota</taxon>
        <taxon>Betaproteobacteria</taxon>
        <taxon>Burkholderiales</taxon>
        <taxon>Sphaerotilaceae</taxon>
        <taxon>Ideonella</taxon>
    </lineage>
</organism>
<dbReference type="RefSeq" id="WP_341425554.1">
    <property type="nucleotide sequence ID" value="NZ_JBBUTG010000005.1"/>
</dbReference>
<evidence type="ECO:0000259" key="4">
    <source>
        <dbReference type="Pfam" id="PF17148"/>
    </source>
</evidence>
<proteinExistence type="predicted"/>
<evidence type="ECO:0000313" key="6">
    <source>
        <dbReference type="Proteomes" id="UP001371218"/>
    </source>
</evidence>
<dbReference type="InterPro" id="IPR024079">
    <property type="entry name" value="MetalloPept_cat_dom_sf"/>
</dbReference>
<dbReference type="CDD" id="cd04276">
    <property type="entry name" value="ZnMc_MMP_like_2"/>
    <property type="match status" value="1"/>
</dbReference>
<evidence type="ECO:0000256" key="1">
    <source>
        <dbReference type="SAM" id="MobiDB-lite"/>
    </source>
</evidence>
<evidence type="ECO:0000256" key="2">
    <source>
        <dbReference type="SAM" id="SignalP"/>
    </source>
</evidence>
<feature type="domain" description="EcxA zinc-binding" evidence="3">
    <location>
        <begin position="539"/>
        <end position="863"/>
    </location>
</feature>
<dbReference type="InterPro" id="IPR033413">
    <property type="entry name" value="DUF5117"/>
</dbReference>
<keyword evidence="6" id="KW-1185">Reference proteome</keyword>
<keyword evidence="5" id="KW-0645">Protease</keyword>
<comment type="caution">
    <text evidence="5">The sequence shown here is derived from an EMBL/GenBank/DDBJ whole genome shotgun (WGS) entry which is preliminary data.</text>
</comment>
<dbReference type="Gene3D" id="3.40.390.10">
    <property type="entry name" value="Collagenase (Catalytic Domain)"/>
    <property type="match status" value="1"/>
</dbReference>
<feature type="domain" description="DUF5117" evidence="4">
    <location>
        <begin position="160"/>
        <end position="360"/>
    </location>
</feature>
<evidence type="ECO:0000259" key="3">
    <source>
        <dbReference type="Pfam" id="PF16313"/>
    </source>
</evidence>
<dbReference type="InterPro" id="IPR034032">
    <property type="entry name" value="Zn_MMP-like_bac"/>
</dbReference>
<reference evidence="5 6" key="1">
    <citation type="submission" date="2024-04" db="EMBL/GenBank/DDBJ databases">
        <title>Novel species of the genus Ideonella isolated from streams.</title>
        <authorList>
            <person name="Lu H."/>
        </authorList>
    </citation>
    <scope>NUCLEOTIDE SEQUENCE [LARGE SCALE GENOMIC DNA]</scope>
    <source>
        <strain evidence="5 6">DXS29W</strain>
    </source>
</reference>
<accession>A0ABU9BN26</accession>
<dbReference type="Pfam" id="PF17148">
    <property type="entry name" value="DUF5117"/>
    <property type="match status" value="1"/>
</dbReference>
<feature type="region of interest" description="Disordered" evidence="1">
    <location>
        <begin position="69"/>
        <end position="89"/>
    </location>
</feature>
<dbReference type="Proteomes" id="UP001371218">
    <property type="component" value="Unassembled WGS sequence"/>
</dbReference>
<keyword evidence="2" id="KW-0732">Signal</keyword>